<dbReference type="EnsemblPlants" id="KEH28960">
    <property type="protein sequence ID" value="KEH28960"/>
    <property type="gene ID" value="MTR_4g019540"/>
</dbReference>
<name>A0A072USV3_MEDTR</name>
<sequence length="242" mass="27608">MASPQNWFNEVPSFDLGIDSNPEDLFLLVVEDSLDGDSDTNLIQDTLFEGEVMSKSNDKVTTEQTLVFEDVAFGEQYKNNFDLNKAPNEDGSYVSDCGEAQEVMQSGRVKNLRKKIVQPCERAFLDLNMENFDLNEVPVETMDFGAEIEELKDEELENGLEIDELDDEELKNGLEIEKLDDEELENGLEIEALDDEELENGVEFEELNDEELENGLEIEELKNEELQKGIEDVLKIYIDSMN</sequence>
<dbReference type="Proteomes" id="UP000002051">
    <property type="component" value="Chromosome 4"/>
</dbReference>
<protein>
    <submittedName>
        <fullName evidence="1 2">Uncharacterized protein</fullName>
    </submittedName>
</protein>
<accession>A0A072USV3</accession>
<dbReference type="EMBL" id="CM001220">
    <property type="protein sequence ID" value="KEH28960.1"/>
    <property type="molecule type" value="Genomic_DNA"/>
</dbReference>
<gene>
    <name evidence="1" type="ordered locus">MTR_4g019540</name>
</gene>
<evidence type="ECO:0000313" key="2">
    <source>
        <dbReference type="EnsemblPlants" id="KEH28960"/>
    </source>
</evidence>
<reference evidence="1 3" key="2">
    <citation type="journal article" date="2014" name="BMC Genomics">
        <title>An improved genome release (version Mt4.0) for the model legume Medicago truncatula.</title>
        <authorList>
            <person name="Tang H."/>
            <person name="Krishnakumar V."/>
            <person name="Bidwell S."/>
            <person name="Rosen B."/>
            <person name="Chan A."/>
            <person name="Zhou S."/>
            <person name="Gentzbittel L."/>
            <person name="Childs K.L."/>
            <person name="Yandell M."/>
            <person name="Gundlach H."/>
            <person name="Mayer K.F."/>
            <person name="Schwartz D.C."/>
            <person name="Town C.D."/>
        </authorList>
    </citation>
    <scope>GENOME REANNOTATION</scope>
    <source>
        <strain evidence="1">A17</strain>
        <strain evidence="2 3">cv. Jemalong A17</strain>
    </source>
</reference>
<reference evidence="2" key="3">
    <citation type="submission" date="2015-04" db="UniProtKB">
        <authorList>
            <consortium name="EnsemblPlants"/>
        </authorList>
    </citation>
    <scope>IDENTIFICATION</scope>
    <source>
        <strain evidence="2">cv. Jemalong A17</strain>
    </source>
</reference>
<reference evidence="1 3" key="1">
    <citation type="journal article" date="2011" name="Nature">
        <title>The Medicago genome provides insight into the evolution of rhizobial symbioses.</title>
        <authorList>
            <person name="Young N.D."/>
            <person name="Debelle F."/>
            <person name="Oldroyd G.E."/>
            <person name="Geurts R."/>
            <person name="Cannon S.B."/>
            <person name="Udvardi M.K."/>
            <person name="Benedito V.A."/>
            <person name="Mayer K.F."/>
            <person name="Gouzy J."/>
            <person name="Schoof H."/>
            <person name="Van de Peer Y."/>
            <person name="Proost S."/>
            <person name="Cook D.R."/>
            <person name="Meyers B.C."/>
            <person name="Spannagl M."/>
            <person name="Cheung F."/>
            <person name="De Mita S."/>
            <person name="Krishnakumar V."/>
            <person name="Gundlach H."/>
            <person name="Zhou S."/>
            <person name="Mudge J."/>
            <person name="Bharti A.K."/>
            <person name="Murray J.D."/>
            <person name="Naoumkina M.A."/>
            <person name="Rosen B."/>
            <person name="Silverstein K.A."/>
            <person name="Tang H."/>
            <person name="Rombauts S."/>
            <person name="Zhao P.X."/>
            <person name="Zhou P."/>
            <person name="Barbe V."/>
            <person name="Bardou P."/>
            <person name="Bechner M."/>
            <person name="Bellec A."/>
            <person name="Berger A."/>
            <person name="Berges H."/>
            <person name="Bidwell S."/>
            <person name="Bisseling T."/>
            <person name="Choisne N."/>
            <person name="Couloux A."/>
            <person name="Denny R."/>
            <person name="Deshpande S."/>
            <person name="Dai X."/>
            <person name="Doyle J.J."/>
            <person name="Dudez A.M."/>
            <person name="Farmer A.D."/>
            <person name="Fouteau S."/>
            <person name="Franken C."/>
            <person name="Gibelin C."/>
            <person name="Gish J."/>
            <person name="Goldstein S."/>
            <person name="Gonzalez A.J."/>
            <person name="Green P.J."/>
            <person name="Hallab A."/>
            <person name="Hartog M."/>
            <person name="Hua A."/>
            <person name="Humphray S.J."/>
            <person name="Jeong D.H."/>
            <person name="Jing Y."/>
            <person name="Jocker A."/>
            <person name="Kenton S.M."/>
            <person name="Kim D.J."/>
            <person name="Klee K."/>
            <person name="Lai H."/>
            <person name="Lang C."/>
            <person name="Lin S."/>
            <person name="Macmil S.L."/>
            <person name="Magdelenat G."/>
            <person name="Matthews L."/>
            <person name="McCorrison J."/>
            <person name="Monaghan E.L."/>
            <person name="Mun J.H."/>
            <person name="Najar F.Z."/>
            <person name="Nicholson C."/>
            <person name="Noirot C."/>
            <person name="O'Bleness M."/>
            <person name="Paule C.R."/>
            <person name="Poulain J."/>
            <person name="Prion F."/>
            <person name="Qin B."/>
            <person name="Qu C."/>
            <person name="Retzel E.F."/>
            <person name="Riddle C."/>
            <person name="Sallet E."/>
            <person name="Samain S."/>
            <person name="Samson N."/>
            <person name="Sanders I."/>
            <person name="Saurat O."/>
            <person name="Scarpelli C."/>
            <person name="Schiex T."/>
            <person name="Segurens B."/>
            <person name="Severin A.J."/>
            <person name="Sherrier D.J."/>
            <person name="Shi R."/>
            <person name="Sims S."/>
            <person name="Singer S.R."/>
            <person name="Sinharoy S."/>
            <person name="Sterck L."/>
            <person name="Viollet A."/>
            <person name="Wang B.B."/>
            <person name="Wang K."/>
            <person name="Wang M."/>
            <person name="Wang X."/>
            <person name="Warfsmann J."/>
            <person name="Weissenbach J."/>
            <person name="White D.D."/>
            <person name="White J.D."/>
            <person name="Wiley G.B."/>
            <person name="Wincker P."/>
            <person name="Xing Y."/>
            <person name="Yang L."/>
            <person name="Yao Z."/>
            <person name="Ying F."/>
            <person name="Zhai J."/>
            <person name="Zhou L."/>
            <person name="Zuber A."/>
            <person name="Denarie J."/>
            <person name="Dixon R.A."/>
            <person name="May G.D."/>
            <person name="Schwartz D.C."/>
            <person name="Rogers J."/>
            <person name="Quetier F."/>
            <person name="Town C.D."/>
            <person name="Roe B.A."/>
        </authorList>
    </citation>
    <scope>NUCLEOTIDE SEQUENCE [LARGE SCALE GENOMIC DNA]</scope>
    <source>
        <strain evidence="1">A17</strain>
        <strain evidence="2 3">cv. Jemalong A17</strain>
    </source>
</reference>
<dbReference type="HOGENOM" id="CLU_1216352_0_0_1"/>
<keyword evidence="3" id="KW-1185">Reference proteome</keyword>
<proteinExistence type="predicted"/>
<organism evidence="1 3">
    <name type="scientific">Medicago truncatula</name>
    <name type="common">Barrel medic</name>
    <name type="synonym">Medicago tribuloides</name>
    <dbReference type="NCBI Taxonomy" id="3880"/>
    <lineage>
        <taxon>Eukaryota</taxon>
        <taxon>Viridiplantae</taxon>
        <taxon>Streptophyta</taxon>
        <taxon>Embryophyta</taxon>
        <taxon>Tracheophyta</taxon>
        <taxon>Spermatophyta</taxon>
        <taxon>Magnoliopsida</taxon>
        <taxon>eudicotyledons</taxon>
        <taxon>Gunneridae</taxon>
        <taxon>Pentapetalae</taxon>
        <taxon>rosids</taxon>
        <taxon>fabids</taxon>
        <taxon>Fabales</taxon>
        <taxon>Fabaceae</taxon>
        <taxon>Papilionoideae</taxon>
        <taxon>50 kb inversion clade</taxon>
        <taxon>NPAAA clade</taxon>
        <taxon>Hologalegina</taxon>
        <taxon>IRL clade</taxon>
        <taxon>Trifolieae</taxon>
        <taxon>Medicago</taxon>
    </lineage>
</organism>
<evidence type="ECO:0000313" key="3">
    <source>
        <dbReference type="Proteomes" id="UP000002051"/>
    </source>
</evidence>
<dbReference type="AlphaFoldDB" id="A0A072USV3"/>
<evidence type="ECO:0000313" key="1">
    <source>
        <dbReference type="EMBL" id="KEH28960.1"/>
    </source>
</evidence>